<evidence type="ECO:0000313" key="1">
    <source>
        <dbReference type="EMBL" id="EMG21537.1"/>
    </source>
</evidence>
<dbReference type="AlphaFoldDB" id="M3ILQ6"/>
<organism evidence="1 2">
    <name type="scientific">Leptospira interrogans serovar Copenhageni str. LT2050</name>
    <dbReference type="NCBI Taxonomy" id="1001598"/>
    <lineage>
        <taxon>Bacteria</taxon>
        <taxon>Pseudomonadati</taxon>
        <taxon>Spirochaetota</taxon>
        <taxon>Spirochaetia</taxon>
        <taxon>Leptospirales</taxon>
        <taxon>Leptospiraceae</taxon>
        <taxon>Leptospira</taxon>
    </lineage>
</organism>
<sequence>MILQTKKFQRIMTRYCRFNGFFEEELRSSHIAPEKLDLKNRSLETLFFFSNRSVILLRFSFYTNFQIQVGFGFGKTEESNFAISNFSKETQRKFFNLLLPSIRFEPGKNGVPFPI</sequence>
<evidence type="ECO:0000313" key="2">
    <source>
        <dbReference type="Proteomes" id="UP000011778"/>
    </source>
</evidence>
<gene>
    <name evidence="1" type="ORF">LEP1GSC150_5411</name>
</gene>
<protein>
    <submittedName>
        <fullName evidence="1">Uncharacterized protein</fullName>
    </submittedName>
</protein>
<proteinExistence type="predicted"/>
<dbReference type="Proteomes" id="UP000011778">
    <property type="component" value="Unassembled WGS sequence"/>
</dbReference>
<name>M3ILQ6_LEPIT</name>
<reference evidence="1 2" key="1">
    <citation type="submission" date="2013-02" db="EMBL/GenBank/DDBJ databases">
        <authorList>
            <person name="Harkins D.M."/>
            <person name="Durkin A.S."/>
            <person name="Brinkac L.M."/>
            <person name="Haft D.H."/>
            <person name="Selengut J.D."/>
            <person name="Sanka R."/>
            <person name="DePew J."/>
            <person name="Purushe J."/>
            <person name="Tulsiani S.M."/>
            <person name="Graham G.C."/>
            <person name="Burns M.-A."/>
            <person name="Dohnt M.F."/>
            <person name="Smythe L.D."/>
            <person name="McKay D.B."/>
            <person name="Craig S.B."/>
            <person name="Vinetz J.M."/>
            <person name="Sutton G.G."/>
            <person name="Nierman W.C."/>
            <person name="Fouts D.E."/>
        </authorList>
    </citation>
    <scope>NUCLEOTIDE SEQUENCE [LARGE SCALE GENOMIC DNA]</scope>
    <source>
        <strain evidence="1 2">LT2050</strain>
    </source>
</reference>
<comment type="caution">
    <text evidence="1">The sequence shown here is derived from an EMBL/GenBank/DDBJ whole genome shotgun (WGS) entry which is preliminary data.</text>
</comment>
<accession>M3ILQ6</accession>
<dbReference type="EMBL" id="AFMD02000304">
    <property type="protein sequence ID" value="EMG21537.1"/>
    <property type="molecule type" value="Genomic_DNA"/>
</dbReference>